<dbReference type="PANTHER" id="PTHR46206">
    <property type="entry name" value="CYTOCHROME P450"/>
    <property type="match status" value="1"/>
</dbReference>
<evidence type="ECO:0000256" key="1">
    <source>
        <dbReference type="ARBA" id="ARBA00001971"/>
    </source>
</evidence>
<keyword evidence="7" id="KW-0812">Transmembrane</keyword>
<dbReference type="PANTHER" id="PTHR46206:SF7">
    <property type="entry name" value="P450, PUTATIVE (EUROFUNG)-RELATED"/>
    <property type="match status" value="1"/>
</dbReference>
<evidence type="ECO:0000256" key="5">
    <source>
        <dbReference type="ARBA" id="ARBA00023004"/>
    </source>
</evidence>
<dbReference type="AlphaFoldDB" id="A0A178F414"/>
<dbReference type="Pfam" id="PF00067">
    <property type="entry name" value="p450"/>
    <property type="match status" value="1"/>
</dbReference>
<dbReference type="Gene3D" id="1.10.630.10">
    <property type="entry name" value="Cytochrome P450"/>
    <property type="match status" value="1"/>
</dbReference>
<keyword evidence="7" id="KW-1133">Transmembrane helix</keyword>
<dbReference type="VEuPathDB" id="FungiDB:TERG_08004"/>
<dbReference type="SUPFAM" id="SSF48264">
    <property type="entry name" value="Cytochrome P450"/>
    <property type="match status" value="1"/>
</dbReference>
<organism evidence="8 9">
    <name type="scientific">Trichophyton rubrum</name>
    <name type="common">Athlete's foot fungus</name>
    <name type="synonym">Epidermophyton rubrum</name>
    <dbReference type="NCBI Taxonomy" id="5551"/>
    <lineage>
        <taxon>Eukaryota</taxon>
        <taxon>Fungi</taxon>
        <taxon>Dikarya</taxon>
        <taxon>Ascomycota</taxon>
        <taxon>Pezizomycotina</taxon>
        <taxon>Eurotiomycetes</taxon>
        <taxon>Eurotiomycetidae</taxon>
        <taxon>Onygenales</taxon>
        <taxon>Arthrodermataceae</taxon>
        <taxon>Trichophyton</taxon>
    </lineage>
</organism>
<evidence type="ECO:0000256" key="4">
    <source>
        <dbReference type="ARBA" id="ARBA00023002"/>
    </source>
</evidence>
<comment type="cofactor">
    <cofactor evidence="1 6">
        <name>heme</name>
        <dbReference type="ChEBI" id="CHEBI:30413"/>
    </cofactor>
</comment>
<evidence type="ECO:0000256" key="2">
    <source>
        <dbReference type="ARBA" id="ARBA00010617"/>
    </source>
</evidence>
<comment type="caution">
    <text evidence="8">The sequence shown here is derived from an EMBL/GenBank/DDBJ whole genome shotgun (WGS) entry which is preliminary data.</text>
</comment>
<dbReference type="InterPro" id="IPR001128">
    <property type="entry name" value="Cyt_P450"/>
</dbReference>
<dbReference type="InterPro" id="IPR036396">
    <property type="entry name" value="Cyt_P450_sf"/>
</dbReference>
<dbReference type="GO" id="GO:0004497">
    <property type="term" value="F:monooxygenase activity"/>
    <property type="evidence" value="ECO:0007669"/>
    <property type="project" value="InterPro"/>
</dbReference>
<dbReference type="PRINTS" id="PR00465">
    <property type="entry name" value="EP450IV"/>
</dbReference>
<dbReference type="GO" id="GO:0005506">
    <property type="term" value="F:iron ion binding"/>
    <property type="evidence" value="ECO:0007669"/>
    <property type="project" value="InterPro"/>
</dbReference>
<evidence type="ECO:0000256" key="6">
    <source>
        <dbReference type="PIRSR" id="PIRSR602403-1"/>
    </source>
</evidence>
<name>A0A178F414_TRIRU</name>
<dbReference type="Proteomes" id="UP000243015">
    <property type="component" value="Unassembled WGS sequence"/>
</dbReference>
<dbReference type="InterPro" id="IPR002403">
    <property type="entry name" value="Cyt_P450_E_grp-IV"/>
</dbReference>
<feature type="transmembrane region" description="Helical" evidence="7">
    <location>
        <begin position="12"/>
        <end position="36"/>
    </location>
</feature>
<comment type="similarity">
    <text evidence="2">Belongs to the cytochrome P450 family.</text>
</comment>
<evidence type="ECO:0008006" key="10">
    <source>
        <dbReference type="Google" id="ProtNLM"/>
    </source>
</evidence>
<accession>A0A178F414</accession>
<dbReference type="GO" id="GO:0016705">
    <property type="term" value="F:oxidoreductase activity, acting on paired donors, with incorporation or reduction of molecular oxygen"/>
    <property type="evidence" value="ECO:0007669"/>
    <property type="project" value="InterPro"/>
</dbReference>
<feature type="binding site" description="axial binding residue" evidence="6">
    <location>
        <position position="454"/>
    </location>
    <ligand>
        <name>heme</name>
        <dbReference type="ChEBI" id="CHEBI:30413"/>
    </ligand>
    <ligandPart>
        <name>Fe</name>
        <dbReference type="ChEBI" id="CHEBI:18248"/>
    </ligandPart>
</feature>
<evidence type="ECO:0000256" key="3">
    <source>
        <dbReference type="ARBA" id="ARBA00022723"/>
    </source>
</evidence>
<protein>
    <recommendedName>
        <fullName evidence="10">Cytochrome P450</fullName>
    </recommendedName>
</protein>
<keyword evidence="5 6" id="KW-0408">Iron</keyword>
<reference evidence="8 9" key="1">
    <citation type="submission" date="2016-05" db="EMBL/GenBank/DDBJ databases">
        <title>Genome sequencing of Trichophyton rubrum CMCC(F)T1i isolated from hair.</title>
        <authorList>
            <person name="Zhan P."/>
            <person name="Tao Y."/>
            <person name="Liu W."/>
        </authorList>
    </citation>
    <scope>NUCLEOTIDE SEQUENCE [LARGE SCALE GENOMIC DNA]</scope>
    <source>
        <strain evidence="9">CMCC(F)T1i</strain>
    </source>
</reference>
<keyword evidence="4" id="KW-0560">Oxidoreductase</keyword>
<sequence length="507" mass="58026">MLKMAHMPYTQLSMAFTRAELAVIGSAFIVALWLLWKSLILRKNASKLPLPPYVPITDYELLHSPIEKMTEGLQKHGPVIMVKRNGRKEYLVSEQFTRRILTEDKSFSFENGMAEVLGINWLINLHEGSFFRDLDIIARDFSGRRLNQAIPKIWPIFERVVSKITKAGQERNPMDIWVIMQSTMAEVAITIFLGQKYNNVEYQSSVIALSQDITELMGLVPNKSWAARKLPFLWHPYTWIRIMLIRIPWDFGRKFSGELWADISVKYIPRDTKDETIVQYLMRRYAGKDGYVPILSRIWIMVLIITIAFVSVHTTVAAIIWVTFYLALYPETQKILHEEISSIVQEEENADGSFVLDSSGIAKAVKTDSFIREVMRMKGDTINVARLTMKDVELGGYRIPKGYLVFPVAYLSNRSPECYSDPNVFNPLRWVGTGKSAGTAGAGYMAFGLGRWSCPGRFLGIMEMKTWILALVKHSQVELEGGKFEVFNWYNIASVPPQGRLLIDKRE</sequence>
<dbReference type="GO" id="GO:0020037">
    <property type="term" value="F:heme binding"/>
    <property type="evidence" value="ECO:0007669"/>
    <property type="project" value="InterPro"/>
</dbReference>
<proteinExistence type="inferred from homology"/>
<evidence type="ECO:0000313" key="9">
    <source>
        <dbReference type="Proteomes" id="UP000243015"/>
    </source>
</evidence>
<keyword evidence="7" id="KW-0472">Membrane</keyword>
<dbReference type="EMBL" id="LHPM01000011">
    <property type="protein sequence ID" value="OAL67061.1"/>
    <property type="molecule type" value="Genomic_DNA"/>
</dbReference>
<evidence type="ECO:0000313" key="8">
    <source>
        <dbReference type="EMBL" id="OAL67061.1"/>
    </source>
</evidence>
<keyword evidence="3 6" id="KW-0479">Metal-binding</keyword>
<keyword evidence="6" id="KW-0349">Heme</keyword>
<gene>
    <name evidence="8" type="ORF">A7C99_1476</name>
</gene>
<evidence type="ECO:0000256" key="7">
    <source>
        <dbReference type="SAM" id="Phobius"/>
    </source>
</evidence>
<feature type="transmembrane region" description="Helical" evidence="7">
    <location>
        <begin position="298"/>
        <end position="328"/>
    </location>
</feature>